<dbReference type="HOGENOM" id="CLU_560673_0_0_1"/>
<proteinExistence type="predicted"/>
<dbReference type="eggNOG" id="ENOG502RXG8">
    <property type="taxonomic scope" value="Eukaryota"/>
</dbReference>
<name>A0A0E0D6G4_9ORYZ</name>
<dbReference type="AlphaFoldDB" id="A0A0E0D6G4"/>
<sequence>MADGDRGVAAAAAAVVQDDVLESDEEDFTFAAASAAAAAVTCVVGGGRIGAVVYPVFGRPRSPPPVKEGEEPDTATVRVPLGQLLLEERASGQKADEDDGDLDGVPAETYCLWSPGSPAAAVSNSPARCQKSGSTGSVLRWRQRLIGRSHSDGKEKFVFLSSGSDVRSKGRTTTTSSGDAGGHGGGWRYYASGGGNGGGRRPSFLPYKQDLVGLFANAGAFRRSYHPRAMAPRLRGGSRARHGTRHARQKQLNAMELNAIIAGGNMMADDDGGGFTFAEVPPLAGGRCVGPPLYPVFGRPRSPPPTPHRQAPEKASRLPLWRFLMVDHGPPPPPPTTQQPPADDLDLDLDLDGEPVESTFLYCPLCPALPVAAPSPAATPARCRKSGSTGSSLLRWRQRSIGRSHSDGKEKFVFLNASSSSSSSSGSEHKGGRGGEVAHDGALSYYANGGSRGGGGGGRRRSFLPYRQDLVGLFANATAFRRSYHPF</sequence>
<reference evidence="2" key="2">
    <citation type="submission" date="2018-05" db="EMBL/GenBank/DDBJ databases">
        <title>OmerRS3 (Oryza meridionalis Reference Sequence Version 3).</title>
        <authorList>
            <person name="Zhang J."/>
            <person name="Kudrna D."/>
            <person name="Lee S."/>
            <person name="Talag J."/>
            <person name="Welchert J."/>
            <person name="Wing R.A."/>
        </authorList>
    </citation>
    <scope>NUCLEOTIDE SEQUENCE [LARGE SCALE GENOMIC DNA]</scope>
    <source>
        <strain evidence="2">cv. OR44</strain>
    </source>
</reference>
<dbReference type="EnsemblPlants" id="OMERI03G30300.1">
    <property type="protein sequence ID" value="OMERI03G30300.1"/>
    <property type="gene ID" value="OMERI03G30300"/>
</dbReference>
<feature type="region of interest" description="Disordered" evidence="1">
    <location>
        <begin position="165"/>
        <end position="185"/>
    </location>
</feature>
<reference evidence="2" key="1">
    <citation type="submission" date="2015-04" db="UniProtKB">
        <authorList>
            <consortium name="EnsemblPlants"/>
        </authorList>
    </citation>
    <scope>IDENTIFICATION</scope>
</reference>
<dbReference type="InterPro" id="IPR012442">
    <property type="entry name" value="DUF1645_plant"/>
</dbReference>
<evidence type="ECO:0000313" key="2">
    <source>
        <dbReference type="EnsemblPlants" id="OMERI03G30300.1"/>
    </source>
</evidence>
<organism evidence="2">
    <name type="scientific">Oryza meridionalis</name>
    <dbReference type="NCBI Taxonomy" id="40149"/>
    <lineage>
        <taxon>Eukaryota</taxon>
        <taxon>Viridiplantae</taxon>
        <taxon>Streptophyta</taxon>
        <taxon>Embryophyta</taxon>
        <taxon>Tracheophyta</taxon>
        <taxon>Spermatophyta</taxon>
        <taxon>Magnoliopsida</taxon>
        <taxon>Liliopsida</taxon>
        <taxon>Poales</taxon>
        <taxon>Poaceae</taxon>
        <taxon>BOP clade</taxon>
        <taxon>Oryzoideae</taxon>
        <taxon>Oryzeae</taxon>
        <taxon>Oryzinae</taxon>
        <taxon>Oryza</taxon>
    </lineage>
</organism>
<feature type="compositionally biased region" description="Pro residues" evidence="1">
    <location>
        <begin position="329"/>
        <end position="338"/>
    </location>
</feature>
<feature type="region of interest" description="Disordered" evidence="1">
    <location>
        <begin position="417"/>
        <end position="437"/>
    </location>
</feature>
<dbReference type="Pfam" id="PF07816">
    <property type="entry name" value="DUF1645"/>
    <property type="match status" value="2"/>
</dbReference>
<dbReference type="Gramene" id="OMERI03G30300.1">
    <property type="protein sequence ID" value="OMERI03G30300.1"/>
    <property type="gene ID" value="OMERI03G30300"/>
</dbReference>
<keyword evidence="3" id="KW-1185">Reference proteome</keyword>
<feature type="region of interest" description="Disordered" evidence="1">
    <location>
        <begin position="325"/>
        <end position="350"/>
    </location>
</feature>
<evidence type="ECO:0000256" key="1">
    <source>
        <dbReference type="SAM" id="MobiDB-lite"/>
    </source>
</evidence>
<protein>
    <submittedName>
        <fullName evidence="2">Uncharacterized protein</fullName>
    </submittedName>
</protein>
<dbReference type="Proteomes" id="UP000008021">
    <property type="component" value="Chromosome 3"/>
</dbReference>
<accession>A0A0E0D6G4</accession>
<evidence type="ECO:0000313" key="3">
    <source>
        <dbReference type="Proteomes" id="UP000008021"/>
    </source>
</evidence>
<dbReference type="PANTHER" id="PTHR33095:SF9">
    <property type="entry name" value="OS05G0568600 PROTEIN"/>
    <property type="match status" value="1"/>
</dbReference>
<feature type="compositionally biased region" description="Basic and acidic residues" evidence="1">
    <location>
        <begin position="427"/>
        <end position="437"/>
    </location>
</feature>
<dbReference type="STRING" id="40149.A0A0E0D6G4"/>
<dbReference type="PANTHER" id="PTHR33095">
    <property type="entry name" value="OS07G0619500 PROTEIN"/>
    <property type="match status" value="1"/>
</dbReference>